<feature type="compositionally biased region" description="Acidic residues" evidence="1">
    <location>
        <begin position="404"/>
        <end position="417"/>
    </location>
</feature>
<feature type="compositionally biased region" description="Polar residues" evidence="1">
    <location>
        <begin position="168"/>
        <end position="180"/>
    </location>
</feature>
<feature type="region of interest" description="Disordered" evidence="1">
    <location>
        <begin position="787"/>
        <end position="812"/>
    </location>
</feature>
<evidence type="ECO:0000256" key="1">
    <source>
        <dbReference type="SAM" id="MobiDB-lite"/>
    </source>
</evidence>
<feature type="region of interest" description="Disordered" evidence="1">
    <location>
        <begin position="1"/>
        <end position="51"/>
    </location>
</feature>
<evidence type="ECO:0000313" key="3">
    <source>
        <dbReference type="Proteomes" id="UP001283361"/>
    </source>
</evidence>
<sequence length="812" mass="89961">MSGRDSNQKRRKRRKTRAERNMSRSLVSKSQQDQKSKSSKKEQLSNVASVNSNITYAMRSGKGASMFVPSNYKTVTAGTITQSRITTTQRMFTNSKSSDWIKRGPIPETESVKKKVESDLKRILNFAEVNRSSEFVNPAPVPNQISDGSKEHSCNTGTEMAAMEVNVPPQSSQIETQEVDMTTRKKSNQYRQSDSTGKDITPATATPVRSGSAGSKKQMPGKTASSCKATLTSPVQDDEYLEPQVPVQAAAEKLLKELKTKIALMFPNRDIQKEISYDLHKLVKQSSSNVTSKDIETAIPFTDSLLFTTVDCTQPKSMVNSTLSAFRPTVKNSFSTKTSPTSLDEGDGDIDLLLQFEREKNHGFNNSQQVDEQESAAASFWPASIVMKDSATAEPIIRINTADSDSDSDSSGDEDELGGLTAARCDAFIAESRDLERQRHQEQQHLQQNQWQARQDFKLISSPTGTVSNDLERNWTERKSNQQQSISKPCSCRNSSIPSLKERGWPPGYQLHMLNSTSGNNTDSSWMDIPPCVTDKLPPLSFSSSSNRLRSTMASVGMASYRERSRDHLSHSANMADKEMSLCCSSTVLRHGLVHQLTKDKHTSYESNSATNGLLLLKQEIPGSGFPGCYDEPVHTGLLNLNHLSSTSGESDRFSLRCGTNRSFSRTGSSFGCRSCENKTARSGDLCAAADSCNRVPKRRDPYDLSSRIIQSRQNFQCALDSACRDSSVDVGLKVSAEPMDKDDIFSGMFETTLQPSATHSPWQHYGDIHNHQVDMQKQARDFLDDLEKSDHSQSVSSSLRGMFPQQHQTLP</sequence>
<proteinExistence type="predicted"/>
<dbReference type="EMBL" id="JAWDGP010003433">
    <property type="protein sequence ID" value="KAK3774331.1"/>
    <property type="molecule type" value="Genomic_DNA"/>
</dbReference>
<feature type="compositionally biased region" description="Basic and acidic residues" evidence="1">
    <location>
        <begin position="32"/>
        <end position="43"/>
    </location>
</feature>
<feature type="region of interest" description="Disordered" evidence="1">
    <location>
        <begin position="168"/>
        <end position="228"/>
    </location>
</feature>
<organism evidence="2 3">
    <name type="scientific">Elysia crispata</name>
    <name type="common">lettuce slug</name>
    <dbReference type="NCBI Taxonomy" id="231223"/>
    <lineage>
        <taxon>Eukaryota</taxon>
        <taxon>Metazoa</taxon>
        <taxon>Spiralia</taxon>
        <taxon>Lophotrochozoa</taxon>
        <taxon>Mollusca</taxon>
        <taxon>Gastropoda</taxon>
        <taxon>Heterobranchia</taxon>
        <taxon>Euthyneura</taxon>
        <taxon>Panpulmonata</taxon>
        <taxon>Sacoglossa</taxon>
        <taxon>Placobranchoidea</taxon>
        <taxon>Plakobranchidae</taxon>
        <taxon>Elysia</taxon>
    </lineage>
</organism>
<keyword evidence="3" id="KW-1185">Reference proteome</keyword>
<protein>
    <submittedName>
        <fullName evidence="2">Uncharacterized protein</fullName>
    </submittedName>
</protein>
<feature type="compositionally biased region" description="Polar residues" evidence="1">
    <location>
        <begin position="203"/>
        <end position="215"/>
    </location>
</feature>
<name>A0AAE1DKU1_9GAST</name>
<dbReference type="AlphaFoldDB" id="A0AAE1DKU1"/>
<feature type="compositionally biased region" description="Polar residues" evidence="1">
    <location>
        <begin position="793"/>
        <end position="812"/>
    </location>
</feature>
<dbReference type="Proteomes" id="UP001283361">
    <property type="component" value="Unassembled WGS sequence"/>
</dbReference>
<evidence type="ECO:0000313" key="2">
    <source>
        <dbReference type="EMBL" id="KAK3774331.1"/>
    </source>
</evidence>
<feature type="region of interest" description="Disordered" evidence="1">
    <location>
        <begin position="399"/>
        <end position="419"/>
    </location>
</feature>
<accession>A0AAE1DKU1</accession>
<reference evidence="2" key="1">
    <citation type="journal article" date="2023" name="G3 (Bethesda)">
        <title>A reference genome for the long-term kleptoplast-retaining sea slug Elysia crispata morphotype clarki.</title>
        <authorList>
            <person name="Eastman K.E."/>
            <person name="Pendleton A.L."/>
            <person name="Shaikh M.A."/>
            <person name="Suttiyut T."/>
            <person name="Ogas R."/>
            <person name="Tomko P."/>
            <person name="Gavelis G."/>
            <person name="Widhalm J.R."/>
            <person name="Wisecaver J.H."/>
        </authorList>
    </citation>
    <scope>NUCLEOTIDE SEQUENCE</scope>
    <source>
        <strain evidence="2">ECLA1</strain>
    </source>
</reference>
<comment type="caution">
    <text evidence="2">The sequence shown here is derived from an EMBL/GenBank/DDBJ whole genome shotgun (WGS) entry which is preliminary data.</text>
</comment>
<gene>
    <name evidence="2" type="ORF">RRG08_056378</name>
</gene>